<keyword evidence="6" id="KW-1185">Reference proteome</keyword>
<dbReference type="Pfam" id="PF00400">
    <property type="entry name" value="WD40"/>
    <property type="match status" value="3"/>
</dbReference>
<reference evidence="5 6" key="1">
    <citation type="submission" date="2020-03" db="EMBL/GenBank/DDBJ databases">
        <title>Draft Genome Sequence of Cudoniella acicularis.</title>
        <authorList>
            <person name="Buettner E."/>
            <person name="Kellner H."/>
        </authorList>
    </citation>
    <scope>NUCLEOTIDE SEQUENCE [LARGE SCALE GENOMIC DNA]</scope>
    <source>
        <strain evidence="5 6">DSM 108380</strain>
    </source>
</reference>
<feature type="repeat" description="WD" evidence="3">
    <location>
        <begin position="526"/>
        <end position="567"/>
    </location>
</feature>
<dbReference type="SMART" id="SM00320">
    <property type="entry name" value="WD40"/>
    <property type="match status" value="3"/>
</dbReference>
<dbReference type="EMBL" id="JAAMPI010000003">
    <property type="protein sequence ID" value="KAF4638000.1"/>
    <property type="molecule type" value="Genomic_DNA"/>
</dbReference>
<evidence type="ECO:0000256" key="2">
    <source>
        <dbReference type="ARBA" id="ARBA00022737"/>
    </source>
</evidence>
<dbReference type="OrthoDB" id="195446at2759"/>
<feature type="repeat" description="WD" evidence="3">
    <location>
        <begin position="479"/>
        <end position="511"/>
    </location>
</feature>
<dbReference type="Gene3D" id="2.130.10.10">
    <property type="entry name" value="YVTN repeat-like/Quinoprotein amine dehydrogenase"/>
    <property type="match status" value="2"/>
</dbReference>
<feature type="compositionally biased region" description="Basic and acidic residues" evidence="4">
    <location>
        <begin position="189"/>
        <end position="199"/>
    </location>
</feature>
<dbReference type="InterPro" id="IPR019775">
    <property type="entry name" value="WD40_repeat_CS"/>
</dbReference>
<gene>
    <name evidence="5" type="ORF">G7Y89_g78</name>
</gene>
<dbReference type="AlphaFoldDB" id="A0A8H4RXY4"/>
<keyword evidence="2" id="KW-0677">Repeat</keyword>
<proteinExistence type="predicted"/>
<dbReference type="PROSITE" id="PS50294">
    <property type="entry name" value="WD_REPEATS_REGION"/>
    <property type="match status" value="2"/>
</dbReference>
<organism evidence="5 6">
    <name type="scientific">Cudoniella acicularis</name>
    <dbReference type="NCBI Taxonomy" id="354080"/>
    <lineage>
        <taxon>Eukaryota</taxon>
        <taxon>Fungi</taxon>
        <taxon>Dikarya</taxon>
        <taxon>Ascomycota</taxon>
        <taxon>Pezizomycotina</taxon>
        <taxon>Leotiomycetes</taxon>
        <taxon>Helotiales</taxon>
        <taxon>Tricladiaceae</taxon>
        <taxon>Cudoniella</taxon>
    </lineage>
</organism>
<evidence type="ECO:0000256" key="3">
    <source>
        <dbReference type="PROSITE-ProRule" id="PRU00221"/>
    </source>
</evidence>
<dbReference type="PROSITE" id="PS00678">
    <property type="entry name" value="WD_REPEATS_1"/>
    <property type="match status" value="1"/>
</dbReference>
<dbReference type="InterPro" id="IPR001680">
    <property type="entry name" value="WD40_rpt"/>
</dbReference>
<evidence type="ECO:0000256" key="4">
    <source>
        <dbReference type="SAM" id="MobiDB-lite"/>
    </source>
</evidence>
<comment type="caution">
    <text evidence="5">The sequence shown here is derived from an EMBL/GenBank/DDBJ whole genome shotgun (WGS) entry which is preliminary data.</text>
</comment>
<feature type="region of interest" description="Disordered" evidence="4">
    <location>
        <begin position="251"/>
        <end position="271"/>
    </location>
</feature>
<dbReference type="PANTHER" id="PTHR19879">
    <property type="entry name" value="TRANSCRIPTION INITIATION FACTOR TFIID"/>
    <property type="match status" value="1"/>
</dbReference>
<protein>
    <recommendedName>
        <fullName evidence="7">Anaphase-promoting complex subunit 4 WD40 domain-containing protein</fullName>
    </recommendedName>
</protein>
<dbReference type="InterPro" id="IPR015943">
    <property type="entry name" value="WD40/YVTN_repeat-like_dom_sf"/>
</dbReference>
<feature type="repeat" description="WD" evidence="3">
    <location>
        <begin position="586"/>
        <end position="627"/>
    </location>
</feature>
<dbReference type="SUPFAM" id="SSF50978">
    <property type="entry name" value="WD40 repeat-like"/>
    <property type="match status" value="1"/>
</dbReference>
<evidence type="ECO:0000256" key="1">
    <source>
        <dbReference type="ARBA" id="ARBA00022574"/>
    </source>
</evidence>
<evidence type="ECO:0008006" key="7">
    <source>
        <dbReference type="Google" id="ProtNLM"/>
    </source>
</evidence>
<dbReference type="InterPro" id="IPR036322">
    <property type="entry name" value="WD40_repeat_dom_sf"/>
</dbReference>
<dbReference type="PROSITE" id="PS50082">
    <property type="entry name" value="WD_REPEATS_2"/>
    <property type="match status" value="3"/>
</dbReference>
<dbReference type="Proteomes" id="UP000566819">
    <property type="component" value="Unassembled WGS sequence"/>
</dbReference>
<evidence type="ECO:0000313" key="5">
    <source>
        <dbReference type="EMBL" id="KAF4638000.1"/>
    </source>
</evidence>
<evidence type="ECO:0000313" key="6">
    <source>
        <dbReference type="Proteomes" id="UP000566819"/>
    </source>
</evidence>
<name>A0A8H4RXY4_9HELO</name>
<sequence>MDPLSIATGAASLAISASKISIWLFNLVGEVRNVDAKILDLAKEVTLLKTLLASIGKTLKDCQLTLEDLDGLIKRISPDQSDSDGKTSKMLKKPSMFFQLNLYGKDISAFSSRIYKSNCTMQTALSEEIFQEPQNLKALVQEPLKASDIETPFGPTSEATLQAKNLEGLAKVAQRFHVAASTAASTRYDAGEDPLHGEGSEYGDLSDDKRERIERWTVLGALEEMTEDGTTEITSANDQSTVIMWPDLDEMPMDSTETPTQSKQDEPHSDGERDILWNYQEMASAAFVRQDYEKATKCLREVQERSTSSSLLNSKETNLLKAKLAIFYFFQDIWSQAARLIVTLPKPVTATATHRLNFSLLLTLALVYMDEEKLDQAYEISKFLFQERGNVFGKDSVDSYFCSLVFATICGRKGNLLESEAVRNSIPQGQLPKIEPKLLSAKQYVQNLDVLEMLFPHTGHISSKINNASGTRPRLVQILRSHTAEVKSVAFSPNGRYLVSGSVDGTLRFWEADKHGRRWQTDIYDLRHDNVPVNWVEFSPDGERLVAIAGDDVIRVWDFDGNQLRHMQKLELAEVRANFKTNSLSAYLHPTRFSSIAFSRDNKQLLCGLEDGNVFFWAQNSTRTFQLSRDHWIDSDLWARDAEPMFVFMSADGSHKYVLYGLTNGGILVWKDRHAEASNKVPN</sequence>
<feature type="region of interest" description="Disordered" evidence="4">
    <location>
        <begin position="189"/>
        <end position="208"/>
    </location>
</feature>
<accession>A0A8H4RXY4</accession>
<dbReference type="PANTHER" id="PTHR19879:SF9">
    <property type="entry name" value="TRANSCRIPTION INITIATION FACTOR TFIID SUBUNIT 5"/>
    <property type="match status" value="1"/>
</dbReference>
<keyword evidence="1 3" id="KW-0853">WD repeat</keyword>